<comment type="caution">
    <text evidence="1">The sequence shown here is derived from an EMBL/GenBank/DDBJ whole genome shotgun (WGS) entry which is preliminary data.</text>
</comment>
<name>A0A0F9D381_9ZZZZ</name>
<protein>
    <submittedName>
        <fullName evidence="1">Uncharacterized protein</fullName>
    </submittedName>
</protein>
<reference evidence="1" key="1">
    <citation type="journal article" date="2015" name="Nature">
        <title>Complex archaea that bridge the gap between prokaryotes and eukaryotes.</title>
        <authorList>
            <person name="Spang A."/>
            <person name="Saw J.H."/>
            <person name="Jorgensen S.L."/>
            <person name="Zaremba-Niedzwiedzka K."/>
            <person name="Martijn J."/>
            <person name="Lind A.E."/>
            <person name="van Eijk R."/>
            <person name="Schleper C."/>
            <person name="Guy L."/>
            <person name="Ettema T.J."/>
        </authorList>
    </citation>
    <scope>NUCLEOTIDE SEQUENCE</scope>
</reference>
<dbReference type="EMBL" id="LAZR01030643">
    <property type="protein sequence ID" value="KKL55994.1"/>
    <property type="molecule type" value="Genomic_DNA"/>
</dbReference>
<dbReference type="AlphaFoldDB" id="A0A0F9D381"/>
<gene>
    <name evidence="1" type="ORF">LCGC14_2249870</name>
</gene>
<accession>A0A0F9D381</accession>
<organism evidence="1">
    <name type="scientific">marine sediment metagenome</name>
    <dbReference type="NCBI Taxonomy" id="412755"/>
    <lineage>
        <taxon>unclassified sequences</taxon>
        <taxon>metagenomes</taxon>
        <taxon>ecological metagenomes</taxon>
    </lineage>
</organism>
<proteinExistence type="predicted"/>
<sequence>MTLLQASFRGLQLDSPHYDDPYPVDFAVTRSGLSLITFAGWWDSDWGPGSGIELYFEDLIPEVVPVGSEVETWRVGERDIFVSPPADADMAARRARARASANIFRFEYLKQLDLLQENAGPDLDLSEWKAAIEAQEPIDAAAQMREQNYSLRKIGSAYLLGREGVKLDVLVIDEFGNATTVVQHPWFHAFAEDWIGRETRPDMEDYLAWLVEQRPSMPASVGDARIEVAAGDIEEIAARMLAGGA</sequence>
<evidence type="ECO:0000313" key="1">
    <source>
        <dbReference type="EMBL" id="KKL55994.1"/>
    </source>
</evidence>